<dbReference type="Pfam" id="PF14535">
    <property type="entry name" value="AMP-binding_C_2"/>
    <property type="match status" value="1"/>
</dbReference>
<dbReference type="FunFam" id="3.30.300.30:FF:000019">
    <property type="entry name" value="Phenylacetate-coenzyme A ligase"/>
    <property type="match status" value="1"/>
</dbReference>
<evidence type="ECO:0000259" key="1">
    <source>
        <dbReference type="Pfam" id="PF14535"/>
    </source>
</evidence>
<dbReference type="PANTHER" id="PTHR43439:SF1">
    <property type="entry name" value="PHENYLACETATE-COENZYME A LIGASE"/>
    <property type="match status" value="1"/>
</dbReference>
<gene>
    <name evidence="2" type="ORF">SAMN02745119_03366</name>
</gene>
<dbReference type="Gene3D" id="3.40.50.12780">
    <property type="entry name" value="N-terminal domain of ligase-like"/>
    <property type="match status" value="1"/>
</dbReference>
<dbReference type="InterPro" id="IPR042099">
    <property type="entry name" value="ANL_N_sf"/>
</dbReference>
<proteinExistence type="predicted"/>
<dbReference type="InterPro" id="IPR045851">
    <property type="entry name" value="AMP-bd_C_sf"/>
</dbReference>
<evidence type="ECO:0000313" key="3">
    <source>
        <dbReference type="Proteomes" id="UP000190102"/>
    </source>
</evidence>
<dbReference type="Gene3D" id="3.30.300.30">
    <property type="match status" value="1"/>
</dbReference>
<dbReference type="AlphaFoldDB" id="A0A1T4SA45"/>
<keyword evidence="3" id="KW-1185">Reference proteome</keyword>
<protein>
    <submittedName>
        <fullName evidence="2">AMP-binding enzyme C-terminal domain-containing protein</fullName>
    </submittedName>
</protein>
<sequence length="139" mass="15967">MIRYRTRDITSLIYEPCACGRTLARMKKTMGRSDDMLIIKGVNVFPSQIEEILFSIEGCEPHYQLIVQRTGTTDILEIDIEVTENIFFDEMKKQRAFLESIERRIHSALGVGATVKLVEPNSIPRHEGKAQRVIDKRSL</sequence>
<name>A0A1T4SA45_9BACT</name>
<evidence type="ECO:0000313" key="2">
    <source>
        <dbReference type="EMBL" id="SKA25093.1"/>
    </source>
</evidence>
<dbReference type="STRING" id="115783.SAMN02745119_03366"/>
<feature type="domain" description="AMP-dependent ligase C-terminal" evidence="1">
    <location>
        <begin position="41"/>
        <end position="137"/>
    </location>
</feature>
<organism evidence="2 3">
    <name type="scientific">Trichlorobacter thiogenes</name>
    <dbReference type="NCBI Taxonomy" id="115783"/>
    <lineage>
        <taxon>Bacteria</taxon>
        <taxon>Pseudomonadati</taxon>
        <taxon>Thermodesulfobacteriota</taxon>
        <taxon>Desulfuromonadia</taxon>
        <taxon>Geobacterales</taxon>
        <taxon>Geobacteraceae</taxon>
        <taxon>Trichlorobacter</taxon>
    </lineage>
</organism>
<dbReference type="EMBL" id="FUWR01000036">
    <property type="protein sequence ID" value="SKA25093.1"/>
    <property type="molecule type" value="Genomic_DNA"/>
</dbReference>
<dbReference type="SUPFAM" id="SSF56801">
    <property type="entry name" value="Acetyl-CoA synthetase-like"/>
    <property type="match status" value="1"/>
</dbReference>
<accession>A0A1T4SA45</accession>
<dbReference type="Proteomes" id="UP000190102">
    <property type="component" value="Unassembled WGS sequence"/>
</dbReference>
<dbReference type="InterPro" id="IPR051414">
    <property type="entry name" value="Adenylate-forming_Reductase"/>
</dbReference>
<dbReference type="InterPro" id="IPR028154">
    <property type="entry name" value="AMP-dep_Lig_C"/>
</dbReference>
<dbReference type="PANTHER" id="PTHR43439">
    <property type="entry name" value="PHENYLACETATE-COENZYME A LIGASE"/>
    <property type="match status" value="1"/>
</dbReference>
<reference evidence="3" key="1">
    <citation type="submission" date="2017-02" db="EMBL/GenBank/DDBJ databases">
        <authorList>
            <person name="Varghese N."/>
            <person name="Submissions S."/>
        </authorList>
    </citation>
    <scope>NUCLEOTIDE SEQUENCE [LARGE SCALE GENOMIC DNA]</scope>
    <source>
        <strain evidence="3">ATCC BAA-34</strain>
    </source>
</reference>